<dbReference type="KEGG" id="acp:A2cp1_0228"/>
<feature type="domain" description="STAS" evidence="1">
    <location>
        <begin position="12"/>
        <end position="91"/>
    </location>
</feature>
<accession>B8J8Y9</accession>
<dbReference type="InterPro" id="IPR002645">
    <property type="entry name" value="STAS_dom"/>
</dbReference>
<organism evidence="2 3">
    <name type="scientific">Anaeromyxobacter dehalogenans (strain ATCC BAA-258 / DSM 21875 / 2CP-1)</name>
    <dbReference type="NCBI Taxonomy" id="455488"/>
    <lineage>
        <taxon>Bacteria</taxon>
        <taxon>Pseudomonadati</taxon>
        <taxon>Myxococcota</taxon>
        <taxon>Myxococcia</taxon>
        <taxon>Myxococcales</taxon>
        <taxon>Cystobacterineae</taxon>
        <taxon>Anaeromyxobacteraceae</taxon>
        <taxon>Anaeromyxobacter</taxon>
    </lineage>
</organism>
<protein>
    <recommendedName>
        <fullName evidence="1">STAS domain-containing protein</fullName>
    </recommendedName>
</protein>
<reference evidence="2" key="1">
    <citation type="submission" date="2009-01" db="EMBL/GenBank/DDBJ databases">
        <title>Complete sequence of Anaeromyxobacter dehalogenans 2CP-1.</title>
        <authorList>
            <consortium name="US DOE Joint Genome Institute"/>
            <person name="Lucas S."/>
            <person name="Copeland A."/>
            <person name="Lapidus A."/>
            <person name="Glavina del Rio T."/>
            <person name="Dalin E."/>
            <person name="Tice H."/>
            <person name="Bruce D."/>
            <person name="Goodwin L."/>
            <person name="Pitluck S."/>
            <person name="Saunders E."/>
            <person name="Brettin T."/>
            <person name="Detter J.C."/>
            <person name="Han C."/>
            <person name="Larimer F."/>
            <person name="Land M."/>
            <person name="Hauser L."/>
            <person name="Kyrpides N."/>
            <person name="Ovchinnikova G."/>
            <person name="Beliaev A.S."/>
            <person name="Richardson P."/>
        </authorList>
    </citation>
    <scope>NUCLEOTIDE SEQUENCE</scope>
    <source>
        <strain evidence="2">2CP-1</strain>
    </source>
</reference>
<evidence type="ECO:0000313" key="2">
    <source>
        <dbReference type="EMBL" id="ACL63587.1"/>
    </source>
</evidence>
<sequence length="91" mass="9719">MEPAIALDANAIRMDGVLDVPTARRLAAQLAIAPAGSLVRIDLTHVRELHDFGLAVLAQALSARGIRVSFRGLGQHQLRLLRYLGLDAVAA</sequence>
<name>B8J8Y9_ANAD2</name>
<dbReference type="SUPFAM" id="SSF52091">
    <property type="entry name" value="SpoIIaa-like"/>
    <property type="match status" value="1"/>
</dbReference>
<gene>
    <name evidence="2" type="ordered locus">A2cp1_0228</name>
</gene>
<keyword evidence="3" id="KW-1185">Reference proteome</keyword>
<dbReference type="HOGENOM" id="CLU_2327743_0_0_7"/>
<evidence type="ECO:0000259" key="1">
    <source>
        <dbReference type="PROSITE" id="PS50801"/>
    </source>
</evidence>
<dbReference type="AlphaFoldDB" id="B8J8Y9"/>
<proteinExistence type="predicted"/>
<dbReference type="EMBL" id="CP001359">
    <property type="protein sequence ID" value="ACL63587.1"/>
    <property type="molecule type" value="Genomic_DNA"/>
</dbReference>
<evidence type="ECO:0000313" key="3">
    <source>
        <dbReference type="Proteomes" id="UP000007089"/>
    </source>
</evidence>
<dbReference type="InterPro" id="IPR036513">
    <property type="entry name" value="STAS_dom_sf"/>
</dbReference>
<dbReference type="Pfam" id="PF13466">
    <property type="entry name" value="STAS_2"/>
    <property type="match status" value="1"/>
</dbReference>
<dbReference type="Gene3D" id="3.30.750.24">
    <property type="entry name" value="STAS domain"/>
    <property type="match status" value="1"/>
</dbReference>
<dbReference type="PROSITE" id="PS50801">
    <property type="entry name" value="STAS"/>
    <property type="match status" value="1"/>
</dbReference>
<dbReference type="RefSeq" id="WP_012631650.1">
    <property type="nucleotide sequence ID" value="NC_011891.1"/>
</dbReference>
<dbReference type="Proteomes" id="UP000007089">
    <property type="component" value="Chromosome"/>
</dbReference>
<dbReference type="InterPro" id="IPR058548">
    <property type="entry name" value="MlaB-like_STAS"/>
</dbReference>